<dbReference type="Gene3D" id="1.10.357.10">
    <property type="entry name" value="Tetracycline Repressor, domain 2"/>
    <property type="match status" value="1"/>
</dbReference>
<keyword evidence="1 2" id="KW-0238">DNA-binding</keyword>
<dbReference type="PANTHER" id="PTHR43479:SF7">
    <property type="entry name" value="TETR-FAMILY TRANSCRIPTIONAL REGULATOR"/>
    <property type="match status" value="1"/>
</dbReference>
<dbReference type="PROSITE" id="PS50977">
    <property type="entry name" value="HTH_TETR_2"/>
    <property type="match status" value="1"/>
</dbReference>
<dbReference type="EMBL" id="QSAJ01000025">
    <property type="protein sequence ID" value="RGW52062.1"/>
    <property type="molecule type" value="Genomic_DNA"/>
</dbReference>
<feature type="DNA-binding region" description="H-T-H motif" evidence="2">
    <location>
        <begin position="32"/>
        <end position="51"/>
    </location>
</feature>
<dbReference type="EMBL" id="QSEW01000034">
    <property type="protein sequence ID" value="RGZ96425.1"/>
    <property type="molecule type" value="Genomic_DNA"/>
</dbReference>
<evidence type="ECO:0000313" key="5">
    <source>
        <dbReference type="EMBL" id="RGW52062.1"/>
    </source>
</evidence>
<dbReference type="Proteomes" id="UP000284962">
    <property type="component" value="Unassembled WGS sequence"/>
</dbReference>
<dbReference type="Proteomes" id="UP000285981">
    <property type="component" value="Unassembled WGS sequence"/>
</dbReference>
<evidence type="ECO:0000313" key="6">
    <source>
        <dbReference type="EMBL" id="RGZ96425.1"/>
    </source>
</evidence>
<evidence type="ECO:0000313" key="8">
    <source>
        <dbReference type="Proteomes" id="UP000284962"/>
    </source>
</evidence>
<comment type="caution">
    <text evidence="5">The sequence shown here is derived from an EMBL/GenBank/DDBJ whole genome shotgun (WGS) entry which is preliminary data.</text>
</comment>
<protein>
    <submittedName>
        <fullName evidence="5">TetR family transcriptional regulator</fullName>
    </submittedName>
</protein>
<dbReference type="Proteomes" id="UP000266376">
    <property type="component" value="Unassembled WGS sequence"/>
</dbReference>
<dbReference type="InterPro" id="IPR039532">
    <property type="entry name" value="TetR_C_Firmicutes"/>
</dbReference>
<gene>
    <name evidence="6" type="ORF">DW957_15525</name>
    <name evidence="5" type="ORF">DWV67_10490</name>
    <name evidence="4" type="ORF">DWX78_15290</name>
</gene>
<dbReference type="PANTHER" id="PTHR43479">
    <property type="entry name" value="ACREF/ENVCD OPERON REPRESSOR-RELATED"/>
    <property type="match status" value="1"/>
</dbReference>
<accession>A0A395XJ96</accession>
<dbReference type="InterPro" id="IPR050624">
    <property type="entry name" value="HTH-type_Tx_Regulator"/>
</dbReference>
<dbReference type="SUPFAM" id="SSF46689">
    <property type="entry name" value="Homeodomain-like"/>
    <property type="match status" value="1"/>
</dbReference>
<evidence type="ECO:0000256" key="1">
    <source>
        <dbReference type="ARBA" id="ARBA00023125"/>
    </source>
</evidence>
<evidence type="ECO:0000313" key="4">
    <source>
        <dbReference type="EMBL" id="RGS66583.1"/>
    </source>
</evidence>
<dbReference type="AlphaFoldDB" id="A0A395XJ96"/>
<feature type="domain" description="HTH tetR-type" evidence="3">
    <location>
        <begin position="9"/>
        <end position="69"/>
    </location>
</feature>
<evidence type="ECO:0000256" key="2">
    <source>
        <dbReference type="PROSITE-ProRule" id="PRU00335"/>
    </source>
</evidence>
<evidence type="ECO:0000313" key="9">
    <source>
        <dbReference type="Proteomes" id="UP000285981"/>
    </source>
</evidence>
<evidence type="ECO:0000313" key="7">
    <source>
        <dbReference type="Proteomes" id="UP000266376"/>
    </source>
</evidence>
<organism evidence="5 7">
    <name type="scientific">Dorea formicigenerans</name>
    <dbReference type="NCBI Taxonomy" id="39486"/>
    <lineage>
        <taxon>Bacteria</taxon>
        <taxon>Bacillati</taxon>
        <taxon>Bacillota</taxon>
        <taxon>Clostridia</taxon>
        <taxon>Lachnospirales</taxon>
        <taxon>Lachnospiraceae</taxon>
        <taxon>Dorea</taxon>
    </lineage>
</organism>
<proteinExistence type="predicted"/>
<reference evidence="7 8" key="1">
    <citation type="submission" date="2018-08" db="EMBL/GenBank/DDBJ databases">
        <title>A genome reference for cultivated species of the human gut microbiota.</title>
        <authorList>
            <person name="Zou Y."/>
            <person name="Xue W."/>
            <person name="Luo G."/>
        </authorList>
    </citation>
    <scope>NUCLEOTIDE SEQUENCE [LARGE SCALE GENOMIC DNA]</scope>
    <source>
        <strain evidence="5 7">AF12-11</strain>
        <strain evidence="4 9">AF21-25</strain>
        <strain evidence="6 8">AM46-16</strain>
    </source>
</reference>
<dbReference type="EMBL" id="QRVU01000141">
    <property type="protein sequence ID" value="RGS66583.1"/>
    <property type="molecule type" value="Genomic_DNA"/>
</dbReference>
<dbReference type="Pfam" id="PF14278">
    <property type="entry name" value="TetR_C_8"/>
    <property type="match status" value="1"/>
</dbReference>
<name>A0A395XJ96_9FIRM</name>
<dbReference type="InterPro" id="IPR009057">
    <property type="entry name" value="Homeodomain-like_sf"/>
</dbReference>
<dbReference type="InterPro" id="IPR001647">
    <property type="entry name" value="HTH_TetR"/>
</dbReference>
<evidence type="ECO:0000259" key="3">
    <source>
        <dbReference type="PROSITE" id="PS50977"/>
    </source>
</evidence>
<sequence>MCKEENKSEEMKYRLAEAVKVCMKTTPVEKITVKEIVDACGTTRQTFYRHFQDKYDLVNWYFDKILLESFEHMGEGETIYEGLVKKFQYIQKEKLFFKMAFKSDDQNCLRDHDFELILAFYSDRIQEKSRKPLSEDLKFLLEMYCQGSIYMTVQWVFGRVKRTPEELAADLVKAMPEELAGVFERLNLL</sequence>
<dbReference type="GO" id="GO:0003677">
    <property type="term" value="F:DNA binding"/>
    <property type="evidence" value="ECO:0007669"/>
    <property type="project" value="UniProtKB-UniRule"/>
</dbReference>
<dbReference type="Pfam" id="PF00440">
    <property type="entry name" value="TetR_N"/>
    <property type="match status" value="1"/>
</dbReference>